<dbReference type="PANTHER" id="PTHR35046">
    <property type="entry name" value="ZINC KNUCKLE (CCHC-TYPE) FAMILY PROTEIN"/>
    <property type="match status" value="1"/>
</dbReference>
<dbReference type="CDD" id="cd00303">
    <property type="entry name" value="retropepsin_like"/>
    <property type="match status" value="1"/>
</dbReference>
<dbReference type="GO" id="GO:0006508">
    <property type="term" value="P:proteolysis"/>
    <property type="evidence" value="ECO:0007669"/>
    <property type="project" value="InterPro"/>
</dbReference>
<dbReference type="OrthoDB" id="1747743at2759"/>
<protein>
    <recommendedName>
        <fullName evidence="3">Retrotransposon gag domain-containing protein</fullName>
    </recommendedName>
</protein>
<sequence>MGYSQDRWARWHNLRQRHEQIVQEYTTKFWRLAVALGIALNNEEVYTKFVASLHRSIQGHEKGKCWKLHLELFPEKWKKDEKGKRTMTVTTTSDQIELGWVEEADKTLSLMAMPKETRSSSPTTTNEKEELFNVRIQIKQEVIGAIVDTGSQKNLISTSLVQKLGLDTIPHPKPYPLGWIQKDMELKIDRQCTFWFAITNQYIDEITCEVVPINIC</sequence>
<dbReference type="Pfam" id="PF13650">
    <property type="entry name" value="Asp_protease_2"/>
    <property type="match status" value="1"/>
</dbReference>
<dbReference type="Proteomes" id="UP000325577">
    <property type="component" value="Linkage Group LG1"/>
</dbReference>
<evidence type="ECO:0000313" key="1">
    <source>
        <dbReference type="EMBL" id="KAA8546775.1"/>
    </source>
</evidence>
<proteinExistence type="predicted"/>
<name>A0A5J5BUR0_9ASTE</name>
<dbReference type="EMBL" id="CM018032">
    <property type="protein sequence ID" value="KAA8546775.1"/>
    <property type="molecule type" value="Genomic_DNA"/>
</dbReference>
<accession>A0A5J5BUR0</accession>
<reference evidence="1 2" key="1">
    <citation type="submission" date="2019-09" db="EMBL/GenBank/DDBJ databases">
        <title>A chromosome-level genome assembly of the Chinese tupelo Nyssa sinensis.</title>
        <authorList>
            <person name="Yang X."/>
            <person name="Kang M."/>
            <person name="Yang Y."/>
            <person name="Xiong H."/>
            <person name="Wang M."/>
            <person name="Zhang Z."/>
            <person name="Wang Z."/>
            <person name="Wu H."/>
            <person name="Ma T."/>
            <person name="Liu J."/>
            <person name="Xi Z."/>
        </authorList>
    </citation>
    <scope>NUCLEOTIDE SEQUENCE [LARGE SCALE GENOMIC DNA]</scope>
    <source>
        <strain evidence="1">J267</strain>
        <tissue evidence="1">Leaf</tissue>
    </source>
</reference>
<dbReference type="InterPro" id="IPR021109">
    <property type="entry name" value="Peptidase_aspartic_dom_sf"/>
</dbReference>
<organism evidence="1 2">
    <name type="scientific">Nyssa sinensis</name>
    <dbReference type="NCBI Taxonomy" id="561372"/>
    <lineage>
        <taxon>Eukaryota</taxon>
        <taxon>Viridiplantae</taxon>
        <taxon>Streptophyta</taxon>
        <taxon>Embryophyta</taxon>
        <taxon>Tracheophyta</taxon>
        <taxon>Spermatophyta</taxon>
        <taxon>Magnoliopsida</taxon>
        <taxon>eudicotyledons</taxon>
        <taxon>Gunneridae</taxon>
        <taxon>Pentapetalae</taxon>
        <taxon>asterids</taxon>
        <taxon>Cornales</taxon>
        <taxon>Nyssaceae</taxon>
        <taxon>Nyssa</taxon>
    </lineage>
</organism>
<dbReference type="GO" id="GO:0004190">
    <property type="term" value="F:aspartic-type endopeptidase activity"/>
    <property type="evidence" value="ECO:0007669"/>
    <property type="project" value="InterPro"/>
</dbReference>
<dbReference type="PANTHER" id="PTHR35046:SF9">
    <property type="entry name" value="RNA-DIRECTED DNA POLYMERASE"/>
    <property type="match status" value="1"/>
</dbReference>
<evidence type="ECO:0000313" key="2">
    <source>
        <dbReference type="Proteomes" id="UP000325577"/>
    </source>
</evidence>
<keyword evidence="2" id="KW-1185">Reference proteome</keyword>
<dbReference type="PROSITE" id="PS00141">
    <property type="entry name" value="ASP_PROTEASE"/>
    <property type="match status" value="1"/>
</dbReference>
<gene>
    <name evidence="1" type="ORF">F0562_003204</name>
</gene>
<dbReference type="InterPro" id="IPR001969">
    <property type="entry name" value="Aspartic_peptidase_AS"/>
</dbReference>
<evidence type="ECO:0008006" key="3">
    <source>
        <dbReference type="Google" id="ProtNLM"/>
    </source>
</evidence>
<dbReference type="Gene3D" id="2.40.70.10">
    <property type="entry name" value="Acid Proteases"/>
    <property type="match status" value="1"/>
</dbReference>
<dbReference type="AlphaFoldDB" id="A0A5J5BUR0"/>